<protein>
    <recommendedName>
        <fullName evidence="2">Retrotransposon gag domain-containing protein</fullName>
    </recommendedName>
</protein>
<gene>
    <name evidence="3" type="ORF">CHS0354_009728</name>
</gene>
<feature type="region of interest" description="Disordered" evidence="1">
    <location>
        <begin position="379"/>
        <end position="401"/>
    </location>
</feature>
<keyword evidence="4" id="KW-1185">Reference proteome</keyword>
<evidence type="ECO:0000256" key="1">
    <source>
        <dbReference type="SAM" id="MobiDB-lite"/>
    </source>
</evidence>
<comment type="caution">
    <text evidence="3">The sequence shown here is derived from an EMBL/GenBank/DDBJ whole genome shotgun (WGS) entry which is preliminary data.</text>
</comment>
<accession>A0AAE0S063</accession>
<dbReference type="EMBL" id="JAEAOA010000619">
    <property type="protein sequence ID" value="KAK3582921.1"/>
    <property type="molecule type" value="Genomic_DNA"/>
</dbReference>
<evidence type="ECO:0000313" key="4">
    <source>
        <dbReference type="Proteomes" id="UP001195483"/>
    </source>
</evidence>
<dbReference type="InterPro" id="IPR005162">
    <property type="entry name" value="Retrotrans_gag_dom"/>
</dbReference>
<dbReference type="Pfam" id="PF03732">
    <property type="entry name" value="Retrotrans_gag"/>
    <property type="match status" value="1"/>
</dbReference>
<organism evidence="3 4">
    <name type="scientific">Potamilus streckersoni</name>
    <dbReference type="NCBI Taxonomy" id="2493646"/>
    <lineage>
        <taxon>Eukaryota</taxon>
        <taxon>Metazoa</taxon>
        <taxon>Spiralia</taxon>
        <taxon>Lophotrochozoa</taxon>
        <taxon>Mollusca</taxon>
        <taxon>Bivalvia</taxon>
        <taxon>Autobranchia</taxon>
        <taxon>Heteroconchia</taxon>
        <taxon>Palaeoheterodonta</taxon>
        <taxon>Unionida</taxon>
        <taxon>Unionoidea</taxon>
        <taxon>Unionidae</taxon>
        <taxon>Ambleminae</taxon>
        <taxon>Lampsilini</taxon>
        <taxon>Potamilus</taxon>
    </lineage>
</organism>
<reference evidence="3" key="1">
    <citation type="journal article" date="2021" name="Genome Biol. Evol.">
        <title>A High-Quality Reference Genome for a Parasitic Bivalve with Doubly Uniparental Inheritance (Bivalvia: Unionida).</title>
        <authorList>
            <person name="Smith C.H."/>
        </authorList>
    </citation>
    <scope>NUCLEOTIDE SEQUENCE</scope>
    <source>
        <strain evidence="3">CHS0354</strain>
    </source>
</reference>
<dbReference type="Proteomes" id="UP001195483">
    <property type="component" value="Unassembled WGS sequence"/>
</dbReference>
<reference evidence="3" key="2">
    <citation type="journal article" date="2021" name="Genome Biol. Evol.">
        <title>Developing a high-quality reference genome for a parasitic bivalve with doubly uniparental inheritance (Bivalvia: Unionida).</title>
        <authorList>
            <person name="Smith C.H."/>
        </authorList>
    </citation>
    <scope>NUCLEOTIDE SEQUENCE</scope>
    <source>
        <strain evidence="3">CHS0354</strain>
        <tissue evidence="3">Mantle</tissue>
    </source>
</reference>
<feature type="domain" description="Retrotransposon gag" evidence="2">
    <location>
        <begin position="184"/>
        <end position="268"/>
    </location>
</feature>
<sequence>MNRGVTPRNYDLRNRIISKLLPPSHFTPPKATAPPYSQEKIQVPSTSLLLEAAATFTTPPVTIHTPLSTLETISTSLKCRLTSAFQSLFDHGSTAHSTPASNLGPVTQCPIDLTPSTFEGLSQLHEPVPISPMLVTPKSTLFTTNSLNITRVTETITFGVQPLTLKTPEQYSRSVNIFGNDSHKQLQGHAKIRYDTLPESVTNDWQNLVTTIKSRFQNDHVILDLSILQTQQGSSESVMDYLSRLLQFATNKTIPDHVLLAVALNGLKRSVKRIPMNKNPVNMAELRQAAILAEKSITTTDTTDCSTLHTILDEVKQLKDEIKVANSKQNQDSNSCSQTHALINVTRQPFYTRNTNNQPRARYFRQNTDNAPLTLAVPKSYPRTNCYNKSHRGNRYQPQPQNGPPLLVLDMLINVHHEQSAAHATHRVTIVIR</sequence>
<reference evidence="3" key="3">
    <citation type="submission" date="2023-05" db="EMBL/GenBank/DDBJ databases">
        <authorList>
            <person name="Smith C.H."/>
        </authorList>
    </citation>
    <scope>NUCLEOTIDE SEQUENCE</scope>
    <source>
        <strain evidence="3">CHS0354</strain>
        <tissue evidence="3">Mantle</tissue>
    </source>
</reference>
<evidence type="ECO:0000313" key="3">
    <source>
        <dbReference type="EMBL" id="KAK3582921.1"/>
    </source>
</evidence>
<proteinExistence type="predicted"/>
<name>A0AAE0S063_9BIVA</name>
<evidence type="ECO:0000259" key="2">
    <source>
        <dbReference type="Pfam" id="PF03732"/>
    </source>
</evidence>
<dbReference type="AlphaFoldDB" id="A0AAE0S063"/>